<accession>A0A5B8S4Y7</accession>
<dbReference type="Proteomes" id="UP000321172">
    <property type="component" value="Chromosome"/>
</dbReference>
<dbReference type="PANTHER" id="PTHR43669">
    <property type="entry name" value="5-KETO-D-GLUCONATE 5-REDUCTASE"/>
    <property type="match status" value="1"/>
</dbReference>
<dbReference type="OrthoDB" id="9796652at2"/>
<organism evidence="4 5">
    <name type="scientific">Novosphingobium ginsenosidimutans</name>
    <dbReference type="NCBI Taxonomy" id="1176536"/>
    <lineage>
        <taxon>Bacteria</taxon>
        <taxon>Pseudomonadati</taxon>
        <taxon>Pseudomonadota</taxon>
        <taxon>Alphaproteobacteria</taxon>
        <taxon>Sphingomonadales</taxon>
        <taxon>Sphingomonadaceae</taxon>
        <taxon>Novosphingobium</taxon>
    </lineage>
</organism>
<dbReference type="FunFam" id="3.40.50.720:FF:000084">
    <property type="entry name" value="Short-chain dehydrogenase reductase"/>
    <property type="match status" value="1"/>
</dbReference>
<dbReference type="SUPFAM" id="SSF51735">
    <property type="entry name" value="NAD(P)-binding Rossmann-fold domains"/>
    <property type="match status" value="1"/>
</dbReference>
<keyword evidence="2" id="KW-0560">Oxidoreductase</keyword>
<dbReference type="KEGG" id="ngf:FRF71_10240"/>
<dbReference type="Gene3D" id="3.40.50.720">
    <property type="entry name" value="NAD(P)-binding Rossmann-like Domain"/>
    <property type="match status" value="1"/>
</dbReference>
<evidence type="ECO:0000256" key="1">
    <source>
        <dbReference type="ARBA" id="ARBA00006484"/>
    </source>
</evidence>
<proteinExistence type="inferred from homology"/>
<evidence type="ECO:0000256" key="3">
    <source>
        <dbReference type="RuleBase" id="RU000363"/>
    </source>
</evidence>
<reference evidence="4 5" key="1">
    <citation type="journal article" date="2013" name="J. Microbiol. Biotechnol.">
        <title>Novosphingobium ginsenosidimutans sp. nov., with the ability to convert ginsenoside.</title>
        <authorList>
            <person name="Kim J.K."/>
            <person name="He D."/>
            <person name="Liu Q.M."/>
            <person name="Park H.Y."/>
            <person name="Jung M.S."/>
            <person name="Yoon M.H."/>
            <person name="Kim S.C."/>
            <person name="Im W.T."/>
        </authorList>
    </citation>
    <scope>NUCLEOTIDE SEQUENCE [LARGE SCALE GENOMIC DNA]</scope>
    <source>
        <strain evidence="4 5">FW-6</strain>
    </source>
</reference>
<comment type="similarity">
    <text evidence="1 3">Belongs to the short-chain dehydrogenases/reductases (SDR) family.</text>
</comment>
<dbReference type="InterPro" id="IPR002347">
    <property type="entry name" value="SDR_fam"/>
</dbReference>
<evidence type="ECO:0000313" key="5">
    <source>
        <dbReference type="Proteomes" id="UP000321172"/>
    </source>
</evidence>
<dbReference type="PRINTS" id="PR00080">
    <property type="entry name" value="SDRFAMILY"/>
</dbReference>
<gene>
    <name evidence="4" type="ORF">FRF71_10240</name>
</gene>
<dbReference type="GO" id="GO:0016491">
    <property type="term" value="F:oxidoreductase activity"/>
    <property type="evidence" value="ECO:0007669"/>
    <property type="project" value="UniProtKB-KW"/>
</dbReference>
<dbReference type="PRINTS" id="PR00081">
    <property type="entry name" value="GDHRDH"/>
</dbReference>
<dbReference type="RefSeq" id="WP_147090560.1">
    <property type="nucleotide sequence ID" value="NZ_BAABJD010000005.1"/>
</dbReference>
<dbReference type="EMBL" id="CP042345">
    <property type="protein sequence ID" value="QEA16480.1"/>
    <property type="molecule type" value="Genomic_DNA"/>
</dbReference>
<keyword evidence="5" id="KW-1185">Reference proteome</keyword>
<evidence type="ECO:0000313" key="4">
    <source>
        <dbReference type="EMBL" id="QEA16480.1"/>
    </source>
</evidence>
<sequence>MTSVPQFDLTGRVALVTGASSGFGAHFSRLLAAAGAAVVMGARRADRLAALEAEIKAAGGKALAVSLDVADEAATIAAYDAAEAAFGTVDTIVANAGVADDQIALKVDMDSFDNVVATNLRGPFLTVREGAKRLIAAGSAEKEHGRVVIIGSITSKKAFPGSTPYSATKAGVTQMGKLMAREWARKGINVNVIEPGYFPTEITGDLMESDMGGLLLNTFVRRRWCEIPALDVPLLYLCSDHSRYVTGSTFTVDDGQLL</sequence>
<dbReference type="InterPro" id="IPR036291">
    <property type="entry name" value="NAD(P)-bd_dom_sf"/>
</dbReference>
<protein>
    <submittedName>
        <fullName evidence="4">SDR family NAD(P)-dependent oxidoreductase</fullName>
    </submittedName>
</protein>
<name>A0A5B8S4Y7_9SPHN</name>
<dbReference type="Pfam" id="PF00106">
    <property type="entry name" value="adh_short"/>
    <property type="match status" value="1"/>
</dbReference>
<dbReference type="PANTHER" id="PTHR43669:SF3">
    <property type="entry name" value="ALCOHOL DEHYDROGENASE, PUTATIVE (AFU_ORTHOLOGUE AFUA_3G03445)-RELATED"/>
    <property type="match status" value="1"/>
</dbReference>
<dbReference type="PROSITE" id="PS00061">
    <property type="entry name" value="ADH_SHORT"/>
    <property type="match status" value="1"/>
</dbReference>
<dbReference type="InterPro" id="IPR020904">
    <property type="entry name" value="Sc_DH/Rdtase_CS"/>
</dbReference>
<dbReference type="CDD" id="cd05233">
    <property type="entry name" value="SDR_c"/>
    <property type="match status" value="1"/>
</dbReference>
<evidence type="ECO:0000256" key="2">
    <source>
        <dbReference type="ARBA" id="ARBA00023002"/>
    </source>
</evidence>
<dbReference type="AlphaFoldDB" id="A0A5B8S4Y7"/>